<gene>
    <name evidence="1" type="ORF">OWV82_007254</name>
</gene>
<organism evidence="1 2">
    <name type="scientific">Melia azedarach</name>
    <name type="common">Chinaberry tree</name>
    <dbReference type="NCBI Taxonomy" id="155640"/>
    <lineage>
        <taxon>Eukaryota</taxon>
        <taxon>Viridiplantae</taxon>
        <taxon>Streptophyta</taxon>
        <taxon>Embryophyta</taxon>
        <taxon>Tracheophyta</taxon>
        <taxon>Spermatophyta</taxon>
        <taxon>Magnoliopsida</taxon>
        <taxon>eudicotyledons</taxon>
        <taxon>Gunneridae</taxon>
        <taxon>Pentapetalae</taxon>
        <taxon>rosids</taxon>
        <taxon>malvids</taxon>
        <taxon>Sapindales</taxon>
        <taxon>Meliaceae</taxon>
        <taxon>Melia</taxon>
    </lineage>
</organism>
<sequence length="1056" mass="117907">MTSTLEQLCKQRIELGLQLNTPAVGISGTSSSTAAHPRPPSSSVPTERVVFGRDEDKANVLEMVFMSNAPNNDANFHVIPILGMPGIGKTTLARDIYNHKTAEGSKFDIKAWVCVSDVFDILSISRALLVSIAPSNRDANTLDEVQVKLRNAVEGKKLLLVLDDVWNEDSNLWDVLKAPFLTAAPNTKIIATTRHTKVARIMAPQFHHYNLGLLSDAHCWSLFLEHAFQGRDFNEDRISEFHDRVVAKCGGLPLAAKTLGGLLRSNREDAWDDILSSSVLNFPQQNGVLPVLQLSYHYLPSHLKRCFAYFALFPKDYEFNKTELVLLWMAEGIIQPRDGKGQEEWGSECFDDLMSRSIVQQSNNDRSKFSMHDLIHDLAQFVSRETIFRMEEANNQSRRFERLPSKMRNLINLRHLDIEGADSLTEMPLGMKRLTNLQTLSNFILGKGGSVSSLKDLKNLTFLRGKLSISGLENLNESEDASEVELWKKQNLQALSLKWGSQFEDTRDEAAEGRALNMLRPHENIERLTISYYGGIEFPLWIGDGSLSNMKVLTLESCKNCGSLPSLGLLGSLKHLTIKGLTKLESINSAFFGEACSRPFQSLETLHFENLLELKYWNTDVAENGQIEIFSNLRVLSIVGCPRLCGKFPEPLPLLEKLRVSKCPELVVPASSFPKLCNLKVDECKGMVCNSSSPIDFKSIKNVTISNRALEINGCEGMLYNNSLTELSVTISNILEFGKFLKQGFQIPDFSLAIGDSQDIEFWNKHGCGFLDIPQQRLKISLNHEDVSIGQNCVSLVLFPEVKFLCNNLRSLKIENNGAVKCLPEEMTRNNAQLEELYVGGCSSLAFVARTQLPSSLKRLVISKCQNFQRLVDNEDDASSASSSSSSLTLKTLTIRDCPKLTTLSSEIQLLEALENLVVTDCQNLESLPDGLHSLHSLKMITIWNCPCIVSFPQRGLPSTISHVTICSCEKLKALPVDMHKFNSLCDLKIRSKNALCLMLNKESDKKMKTKHTENLKKQVHSFRIGVLHFQQIEIFACDTILNLSAVSTAGDSSVI</sequence>
<accession>A0ACC1YLN0</accession>
<keyword evidence="2" id="KW-1185">Reference proteome</keyword>
<dbReference type="EMBL" id="CM051396">
    <property type="protein sequence ID" value="KAJ4723938.1"/>
    <property type="molecule type" value="Genomic_DNA"/>
</dbReference>
<dbReference type="Proteomes" id="UP001164539">
    <property type="component" value="Chromosome 3"/>
</dbReference>
<proteinExistence type="predicted"/>
<evidence type="ECO:0000313" key="2">
    <source>
        <dbReference type="Proteomes" id="UP001164539"/>
    </source>
</evidence>
<evidence type="ECO:0000313" key="1">
    <source>
        <dbReference type="EMBL" id="KAJ4723938.1"/>
    </source>
</evidence>
<name>A0ACC1YLN0_MELAZ</name>
<comment type="caution">
    <text evidence="1">The sequence shown here is derived from an EMBL/GenBank/DDBJ whole genome shotgun (WGS) entry which is preliminary data.</text>
</comment>
<reference evidence="1 2" key="1">
    <citation type="journal article" date="2023" name="Science">
        <title>Complex scaffold remodeling in plant triterpene biosynthesis.</title>
        <authorList>
            <person name="De La Pena R."/>
            <person name="Hodgson H."/>
            <person name="Liu J.C."/>
            <person name="Stephenson M.J."/>
            <person name="Martin A.C."/>
            <person name="Owen C."/>
            <person name="Harkess A."/>
            <person name="Leebens-Mack J."/>
            <person name="Jimenez L.E."/>
            <person name="Osbourn A."/>
            <person name="Sattely E.S."/>
        </authorList>
    </citation>
    <scope>NUCLEOTIDE SEQUENCE [LARGE SCALE GENOMIC DNA]</scope>
    <source>
        <strain evidence="2">cv. JPN11</strain>
        <tissue evidence="1">Leaf</tissue>
    </source>
</reference>
<protein>
    <submittedName>
        <fullName evidence="1">Disease resistance protein</fullName>
    </submittedName>
</protein>